<evidence type="ECO:0000313" key="3">
    <source>
        <dbReference type="Proteomes" id="UP000191691"/>
    </source>
</evidence>
<proteinExistence type="predicted"/>
<reference evidence="3" key="1">
    <citation type="journal article" date="2017" name="Nat. Microbiol.">
        <title>Global analysis of biosynthetic gene clusters reveals vast potential of secondary metabolite production in Penicillium species.</title>
        <authorList>
            <person name="Nielsen J.C."/>
            <person name="Grijseels S."/>
            <person name="Prigent S."/>
            <person name="Ji B."/>
            <person name="Dainat J."/>
            <person name="Nielsen K.F."/>
            <person name="Frisvad J.C."/>
            <person name="Workman M."/>
            <person name="Nielsen J."/>
        </authorList>
    </citation>
    <scope>NUCLEOTIDE SEQUENCE [LARGE SCALE GENOMIC DNA]</scope>
    <source>
        <strain evidence="3">IBT 13039</strain>
    </source>
</reference>
<organism evidence="2 3">
    <name type="scientific">Penicillium nalgiovense</name>
    <dbReference type="NCBI Taxonomy" id="60175"/>
    <lineage>
        <taxon>Eukaryota</taxon>
        <taxon>Fungi</taxon>
        <taxon>Dikarya</taxon>
        <taxon>Ascomycota</taxon>
        <taxon>Pezizomycotina</taxon>
        <taxon>Eurotiomycetes</taxon>
        <taxon>Eurotiomycetidae</taxon>
        <taxon>Eurotiales</taxon>
        <taxon>Aspergillaceae</taxon>
        <taxon>Penicillium</taxon>
    </lineage>
</organism>
<comment type="caution">
    <text evidence="2">The sequence shown here is derived from an EMBL/GenBank/DDBJ whole genome shotgun (WGS) entry which is preliminary data.</text>
</comment>
<evidence type="ECO:0000313" key="2">
    <source>
        <dbReference type="EMBL" id="OQE94295.1"/>
    </source>
</evidence>
<keyword evidence="1" id="KW-0732">Signal</keyword>
<dbReference type="Proteomes" id="UP000191691">
    <property type="component" value="Unassembled WGS sequence"/>
</dbReference>
<accession>A0A1V6Z3N2</accession>
<feature type="signal peptide" evidence="1">
    <location>
        <begin position="1"/>
        <end position="33"/>
    </location>
</feature>
<dbReference type="AlphaFoldDB" id="A0A1V6Z3N2"/>
<name>A0A1V6Z3N2_PENNA</name>
<protein>
    <submittedName>
        <fullName evidence="2">Uncharacterized protein</fullName>
    </submittedName>
</protein>
<gene>
    <name evidence="2" type="ORF">PENNAL_c0004G07991</name>
</gene>
<feature type="chain" id="PRO_5012957983" evidence="1">
    <location>
        <begin position="34"/>
        <end position="99"/>
    </location>
</feature>
<sequence>MRVPSDDPQTPSAKGKILLLILLMVRYSDYCLSVAVSPIYVSKPHTGSVTIGNQDRHSGRPTQAAARHHIRVLFSVNIDDINDPRAVDDIIDAGYSVVV</sequence>
<keyword evidence="3" id="KW-1185">Reference proteome</keyword>
<evidence type="ECO:0000256" key="1">
    <source>
        <dbReference type="SAM" id="SignalP"/>
    </source>
</evidence>
<dbReference type="EMBL" id="MOOB01000004">
    <property type="protein sequence ID" value="OQE94295.1"/>
    <property type="molecule type" value="Genomic_DNA"/>
</dbReference>